<proteinExistence type="predicted"/>
<dbReference type="PANTHER" id="PTHR37315:SF1">
    <property type="entry name" value="UPF0311 PROTEIN BLR7842"/>
    <property type="match status" value="1"/>
</dbReference>
<reference evidence="1" key="1">
    <citation type="submission" date="2022-10" db="EMBL/GenBank/DDBJ databases">
        <title>Culturing micro-colonial fungi from biological soil crusts in the Mojave desert and describing Neophaeococcomyces mojavensis, and introducing the new genera and species Taxawa tesnikishii.</title>
        <authorList>
            <person name="Kurbessoian T."/>
            <person name="Stajich J.E."/>
        </authorList>
    </citation>
    <scope>NUCLEOTIDE SEQUENCE</scope>
    <source>
        <strain evidence="1">TK_41</strain>
    </source>
</reference>
<dbReference type="EMBL" id="JAPDRK010000004">
    <property type="protein sequence ID" value="KAJ9613149.1"/>
    <property type="molecule type" value="Genomic_DNA"/>
</dbReference>
<gene>
    <name evidence="1" type="ORF">H2200_003090</name>
</gene>
<comment type="caution">
    <text evidence="1">The sequence shown here is derived from an EMBL/GenBank/DDBJ whole genome shotgun (WGS) entry which is preliminary data.</text>
</comment>
<evidence type="ECO:0000313" key="1">
    <source>
        <dbReference type="EMBL" id="KAJ9613149.1"/>
    </source>
</evidence>
<organism evidence="1 2">
    <name type="scientific">Cladophialophora chaetospira</name>
    <dbReference type="NCBI Taxonomy" id="386627"/>
    <lineage>
        <taxon>Eukaryota</taxon>
        <taxon>Fungi</taxon>
        <taxon>Dikarya</taxon>
        <taxon>Ascomycota</taxon>
        <taxon>Pezizomycotina</taxon>
        <taxon>Eurotiomycetes</taxon>
        <taxon>Chaetothyriomycetidae</taxon>
        <taxon>Chaetothyriales</taxon>
        <taxon>Herpotrichiellaceae</taxon>
        <taxon>Cladophialophora</taxon>
    </lineage>
</organism>
<sequence>MAPKLEHCMTVRGYIAVGGDVLQIDNVLNGARRVFIAVTGGFVKGVGPAAGLEADIHPASSDGLLLNPSTNTAHLNVRFAARSSSGDVIYTEYQGILKVTEAGQKVLAGSPEAKSTAYGDQEWFISPRIETSSDKFKWMEETVWLGQGHWVVDEKGSAVEYEVYRAVN</sequence>
<dbReference type="AlphaFoldDB" id="A0AA38XHJ7"/>
<accession>A0AA38XHJ7</accession>
<dbReference type="Pfam" id="PF11578">
    <property type="entry name" value="DUF3237"/>
    <property type="match status" value="1"/>
</dbReference>
<dbReference type="PANTHER" id="PTHR37315">
    <property type="entry name" value="UPF0311 PROTEIN BLR7842"/>
    <property type="match status" value="1"/>
</dbReference>
<name>A0AA38XHJ7_9EURO</name>
<dbReference type="Proteomes" id="UP001172673">
    <property type="component" value="Unassembled WGS sequence"/>
</dbReference>
<keyword evidence="2" id="KW-1185">Reference proteome</keyword>
<evidence type="ECO:0000313" key="2">
    <source>
        <dbReference type="Proteomes" id="UP001172673"/>
    </source>
</evidence>
<dbReference type="InterPro" id="IPR020915">
    <property type="entry name" value="UPF0311"/>
</dbReference>
<dbReference type="Gene3D" id="2.40.160.20">
    <property type="match status" value="1"/>
</dbReference>
<protein>
    <submittedName>
        <fullName evidence="1">Uncharacterized protein</fullName>
    </submittedName>
</protein>